<evidence type="ECO:0000256" key="1">
    <source>
        <dbReference type="ARBA" id="ARBA00007164"/>
    </source>
</evidence>
<organism evidence="14 15">
    <name type="scientific">Candidatus Blautia merdavium</name>
    <dbReference type="NCBI Taxonomy" id="2838494"/>
    <lineage>
        <taxon>Bacteria</taxon>
        <taxon>Bacillati</taxon>
        <taxon>Bacillota</taxon>
        <taxon>Clostridia</taxon>
        <taxon>Lachnospirales</taxon>
        <taxon>Lachnospiraceae</taxon>
        <taxon>Blautia</taxon>
    </lineage>
</organism>
<keyword evidence="6" id="KW-0961">Cell wall biogenesis/degradation</keyword>
<dbReference type="Pfam" id="PF00768">
    <property type="entry name" value="Peptidase_S11"/>
    <property type="match status" value="1"/>
</dbReference>
<keyword evidence="5" id="KW-0573">Peptidoglycan synthesis</keyword>
<keyword evidence="14" id="KW-0121">Carboxypeptidase</keyword>
<dbReference type="InterPro" id="IPR012338">
    <property type="entry name" value="Beta-lactam/transpept-like"/>
</dbReference>
<dbReference type="EMBL" id="DWVZ01000013">
    <property type="protein sequence ID" value="HJC62223.1"/>
    <property type="molecule type" value="Genomic_DNA"/>
</dbReference>
<gene>
    <name evidence="14" type="ORF">H9753_01205</name>
</gene>
<proteinExistence type="inferred from homology"/>
<keyword evidence="14" id="KW-0645">Protease</keyword>
<protein>
    <submittedName>
        <fullName evidence="14">D-alanyl-D-alanine carboxypeptidase</fullName>
    </submittedName>
</protein>
<evidence type="ECO:0000259" key="13">
    <source>
        <dbReference type="Pfam" id="PF00768"/>
    </source>
</evidence>
<dbReference type="PANTHER" id="PTHR21581:SF33">
    <property type="entry name" value="D-ALANYL-D-ALANINE CARBOXYPEPTIDASE DACB"/>
    <property type="match status" value="1"/>
</dbReference>
<dbReference type="GO" id="GO:0009252">
    <property type="term" value="P:peptidoglycan biosynthetic process"/>
    <property type="evidence" value="ECO:0007669"/>
    <property type="project" value="UniProtKB-KW"/>
</dbReference>
<evidence type="ECO:0000256" key="2">
    <source>
        <dbReference type="ARBA" id="ARBA00022729"/>
    </source>
</evidence>
<dbReference type="PANTHER" id="PTHR21581">
    <property type="entry name" value="D-ALANYL-D-ALANINE CARBOXYPEPTIDASE"/>
    <property type="match status" value="1"/>
</dbReference>
<keyword evidence="4" id="KW-0133">Cell shape</keyword>
<dbReference type="GO" id="GO:0008360">
    <property type="term" value="P:regulation of cell shape"/>
    <property type="evidence" value="ECO:0007669"/>
    <property type="project" value="UniProtKB-KW"/>
</dbReference>
<keyword evidence="2 12" id="KW-0732">Signal</keyword>
<keyword evidence="3" id="KW-0378">Hydrolase</keyword>
<comment type="caution">
    <text evidence="14">The sequence shown here is derived from an EMBL/GenBank/DDBJ whole genome shotgun (WGS) entry which is preliminary data.</text>
</comment>
<evidence type="ECO:0000256" key="9">
    <source>
        <dbReference type="RuleBase" id="RU004016"/>
    </source>
</evidence>
<evidence type="ECO:0000256" key="7">
    <source>
        <dbReference type="PIRSR" id="PIRSR618044-1"/>
    </source>
</evidence>
<reference evidence="14" key="2">
    <citation type="submission" date="2021-04" db="EMBL/GenBank/DDBJ databases">
        <authorList>
            <person name="Gilroy R."/>
        </authorList>
    </citation>
    <scope>NUCLEOTIDE SEQUENCE</scope>
    <source>
        <strain evidence="14">ChiBcec2-3848</strain>
    </source>
</reference>
<reference evidence="14" key="1">
    <citation type="journal article" date="2021" name="PeerJ">
        <title>Extensive microbial diversity within the chicken gut microbiome revealed by metagenomics and culture.</title>
        <authorList>
            <person name="Gilroy R."/>
            <person name="Ravi A."/>
            <person name="Getino M."/>
            <person name="Pursley I."/>
            <person name="Horton D.L."/>
            <person name="Alikhan N.F."/>
            <person name="Baker D."/>
            <person name="Gharbi K."/>
            <person name="Hall N."/>
            <person name="Watson M."/>
            <person name="Adriaenssens E.M."/>
            <person name="Foster-Nyarko E."/>
            <person name="Jarju S."/>
            <person name="Secka A."/>
            <person name="Antonio M."/>
            <person name="Oren A."/>
            <person name="Chaudhuri R.R."/>
            <person name="La Ragione R."/>
            <person name="Hildebrand F."/>
            <person name="Pallen M.J."/>
        </authorList>
    </citation>
    <scope>NUCLEOTIDE SEQUENCE</scope>
    <source>
        <strain evidence="14">ChiBcec2-3848</strain>
    </source>
</reference>
<feature type="active site" description="Proton acceptor" evidence="7">
    <location>
        <position position="114"/>
    </location>
</feature>
<feature type="chain" id="PRO_5039023443" evidence="12">
    <location>
        <begin position="24"/>
        <end position="509"/>
    </location>
</feature>
<evidence type="ECO:0000256" key="5">
    <source>
        <dbReference type="ARBA" id="ARBA00022984"/>
    </source>
</evidence>
<evidence type="ECO:0000256" key="3">
    <source>
        <dbReference type="ARBA" id="ARBA00022801"/>
    </source>
</evidence>
<evidence type="ECO:0000256" key="8">
    <source>
        <dbReference type="PIRSR" id="PIRSR618044-2"/>
    </source>
</evidence>
<comment type="similarity">
    <text evidence="1 9">Belongs to the peptidase S11 family.</text>
</comment>
<evidence type="ECO:0000256" key="10">
    <source>
        <dbReference type="SAM" id="MobiDB-lite"/>
    </source>
</evidence>
<name>A0A9D2PJH4_9FIRM</name>
<evidence type="ECO:0000313" key="15">
    <source>
        <dbReference type="Proteomes" id="UP000823886"/>
    </source>
</evidence>
<feature type="active site" description="Acyl-ester intermediate" evidence="7">
    <location>
        <position position="111"/>
    </location>
</feature>
<evidence type="ECO:0000256" key="4">
    <source>
        <dbReference type="ARBA" id="ARBA00022960"/>
    </source>
</evidence>
<evidence type="ECO:0000256" key="12">
    <source>
        <dbReference type="SAM" id="SignalP"/>
    </source>
</evidence>
<evidence type="ECO:0000256" key="11">
    <source>
        <dbReference type="SAM" id="Phobius"/>
    </source>
</evidence>
<keyword evidence="11" id="KW-0812">Transmembrane</keyword>
<evidence type="ECO:0000313" key="14">
    <source>
        <dbReference type="EMBL" id="HJC62223.1"/>
    </source>
</evidence>
<feature type="signal peptide" evidence="12">
    <location>
        <begin position="1"/>
        <end position="23"/>
    </location>
</feature>
<accession>A0A9D2PJH4</accession>
<feature type="domain" description="Peptidase S11 D-alanyl-D-alanine carboxypeptidase A N-terminal" evidence="13">
    <location>
        <begin position="80"/>
        <end position="309"/>
    </location>
</feature>
<dbReference type="Proteomes" id="UP000823886">
    <property type="component" value="Unassembled WGS sequence"/>
</dbReference>
<feature type="region of interest" description="Disordered" evidence="10">
    <location>
        <begin position="422"/>
        <end position="446"/>
    </location>
</feature>
<dbReference type="GO" id="GO:0071555">
    <property type="term" value="P:cell wall organization"/>
    <property type="evidence" value="ECO:0007669"/>
    <property type="project" value="UniProtKB-KW"/>
</dbReference>
<feature type="transmembrane region" description="Helical" evidence="11">
    <location>
        <begin position="468"/>
        <end position="487"/>
    </location>
</feature>
<keyword evidence="11" id="KW-1133">Transmembrane helix</keyword>
<dbReference type="SUPFAM" id="SSF56601">
    <property type="entry name" value="beta-lactamase/transpeptidase-like"/>
    <property type="match status" value="1"/>
</dbReference>
<dbReference type="GO" id="GO:0006508">
    <property type="term" value="P:proteolysis"/>
    <property type="evidence" value="ECO:0007669"/>
    <property type="project" value="InterPro"/>
</dbReference>
<dbReference type="InterPro" id="IPR001967">
    <property type="entry name" value="Peptidase_S11_N"/>
</dbReference>
<sequence>MTAKKLSHLLGAFLLGTALTVNTGNPGVFAAAQDNSQSTVQQPQATDAAAAAQTPQEPQMPESYEWEIQSNSIKGWPLGPKVAAETAIVMDLDSGEILYAKGIDEKRAPASTTKIMTAMLAIEKVPLDQQITFTNEVNNIEAGSTHIGIKPGETLTMEQSLYGILLASANEVSSGVAEYVGGTVQGFVDMMNQRAKDLGCENTHFVNANGLYDENHYTTARDLAIIARAAFQNETYRNIIKTEYYIIPPTNITAEQRWLNNHHKMVVSGAQHYDGCLGGKPGYTEKAGNTLVTYAERNGMRLICVVLKDNIYHYEDTKTLLDFAFDNFQKVPLSSYDSLESSQDTFGEVLKEQGLLPDAVQDTALLLPSVPEETVLCKPQIREDTLHMEYYYGDTLLLSTDAPASQAVADAWEQSQLSERQTEQASAVSDLEPEPVPASDTSRGASQSLKGFASDLAARFQELPSWKYPALLLLGAALIFYLVMLIIRIKRSRRRRRREKARKNAAKKD</sequence>
<keyword evidence="11" id="KW-0472">Membrane</keyword>
<dbReference type="AlphaFoldDB" id="A0A9D2PJH4"/>
<evidence type="ECO:0000256" key="6">
    <source>
        <dbReference type="ARBA" id="ARBA00023316"/>
    </source>
</evidence>
<dbReference type="InterPro" id="IPR018044">
    <property type="entry name" value="Peptidase_S11"/>
</dbReference>
<feature type="active site" evidence="7">
    <location>
        <position position="168"/>
    </location>
</feature>
<feature type="binding site" evidence="8">
    <location>
        <position position="280"/>
    </location>
    <ligand>
        <name>substrate</name>
    </ligand>
</feature>
<dbReference type="GO" id="GO:0009002">
    <property type="term" value="F:serine-type D-Ala-D-Ala carboxypeptidase activity"/>
    <property type="evidence" value="ECO:0007669"/>
    <property type="project" value="InterPro"/>
</dbReference>
<dbReference type="PRINTS" id="PR00725">
    <property type="entry name" value="DADACBPTASE1"/>
</dbReference>
<dbReference type="Gene3D" id="3.40.710.10">
    <property type="entry name" value="DD-peptidase/beta-lactamase superfamily"/>
    <property type="match status" value="1"/>
</dbReference>